<proteinExistence type="predicted"/>
<gene>
    <name evidence="3" type="ORF">TSPGSL018_440</name>
</gene>
<evidence type="ECO:0000256" key="1">
    <source>
        <dbReference type="SAM" id="Coils"/>
    </source>
</evidence>
<accession>A0A061RJI5</accession>
<feature type="coiled-coil region" evidence="1">
    <location>
        <begin position="97"/>
        <end position="124"/>
    </location>
</feature>
<feature type="compositionally biased region" description="Basic and acidic residues" evidence="2">
    <location>
        <begin position="67"/>
        <end position="77"/>
    </location>
</feature>
<feature type="region of interest" description="Disordered" evidence="2">
    <location>
        <begin position="67"/>
        <end position="90"/>
    </location>
</feature>
<feature type="region of interest" description="Disordered" evidence="2">
    <location>
        <begin position="1"/>
        <end position="28"/>
    </location>
</feature>
<feature type="non-terminal residue" evidence="3">
    <location>
        <position position="1"/>
    </location>
</feature>
<keyword evidence="1" id="KW-0175">Coiled coil</keyword>
<dbReference type="AlphaFoldDB" id="A0A061RJI5"/>
<name>A0A061RJI5_9CHLO</name>
<evidence type="ECO:0000313" key="3">
    <source>
        <dbReference type="EMBL" id="JAC72118.1"/>
    </source>
</evidence>
<reference evidence="3" key="1">
    <citation type="submission" date="2014-05" db="EMBL/GenBank/DDBJ databases">
        <title>The transcriptome of the halophilic microalga Tetraselmis sp. GSL018 isolated from the Great Salt Lake, Utah.</title>
        <authorList>
            <person name="Jinkerson R.E."/>
            <person name="D'Adamo S."/>
            <person name="Posewitz M.C."/>
        </authorList>
    </citation>
    <scope>NUCLEOTIDE SEQUENCE</scope>
    <source>
        <strain evidence="3">GSL018</strain>
    </source>
</reference>
<dbReference type="EMBL" id="GBEZ01013912">
    <property type="protein sequence ID" value="JAC72118.1"/>
    <property type="molecule type" value="Transcribed_RNA"/>
</dbReference>
<sequence>AAAAEARLSRVEAADSAVTDGTEGREDARPAACQLETVNETENLQMWRTRAENAEEKVYRLRGDLERSKAQETEAKRRTVQLESDLDHAHSLRDEMKTHALTVEKQLQERISELEEEASRIRASHMYSGRARELDERPSDGPELTQLLEMRYSITL</sequence>
<evidence type="ECO:0000256" key="2">
    <source>
        <dbReference type="SAM" id="MobiDB-lite"/>
    </source>
</evidence>
<protein>
    <submittedName>
        <fullName evidence="3">Uncharacterized protein</fullName>
    </submittedName>
</protein>
<organism evidence="3">
    <name type="scientific">Tetraselmis sp. GSL018</name>
    <dbReference type="NCBI Taxonomy" id="582737"/>
    <lineage>
        <taxon>Eukaryota</taxon>
        <taxon>Viridiplantae</taxon>
        <taxon>Chlorophyta</taxon>
        <taxon>core chlorophytes</taxon>
        <taxon>Chlorodendrophyceae</taxon>
        <taxon>Chlorodendrales</taxon>
        <taxon>Chlorodendraceae</taxon>
        <taxon>Tetraselmis</taxon>
    </lineage>
</organism>